<dbReference type="AlphaFoldDB" id="A0A941DAZ0"/>
<sequence>MPTLDSTELVPLDRGTSMFVHVATVSEAALPDADDEAVSLVMSWPWFAWNGLGAMRDDGSDGVHAEWLLTSLTATSYRRVSTQHAERRLRSWASAFGWRDRERQSEAALERMAERVHPLLRSGTVFMLEPPTDDECRWPYSPLGSNSGTVDLIVLDRARDRVHLILATDD</sequence>
<evidence type="ECO:0000313" key="2">
    <source>
        <dbReference type="Proteomes" id="UP000677016"/>
    </source>
</evidence>
<comment type="caution">
    <text evidence="1">The sequence shown here is derived from an EMBL/GenBank/DDBJ whole genome shotgun (WGS) entry which is preliminary data.</text>
</comment>
<dbReference type="Proteomes" id="UP000677016">
    <property type="component" value="Unassembled WGS sequence"/>
</dbReference>
<accession>A0A941DAZ0</accession>
<organism evidence="1 2">
    <name type="scientific">Phycicoccus avicenniae</name>
    <dbReference type="NCBI Taxonomy" id="2828860"/>
    <lineage>
        <taxon>Bacteria</taxon>
        <taxon>Bacillati</taxon>
        <taxon>Actinomycetota</taxon>
        <taxon>Actinomycetes</taxon>
        <taxon>Micrococcales</taxon>
        <taxon>Intrasporangiaceae</taxon>
        <taxon>Phycicoccus</taxon>
    </lineage>
</organism>
<dbReference type="EMBL" id="JAGSNF010000023">
    <property type="protein sequence ID" value="MBR7744766.1"/>
    <property type="molecule type" value="Genomic_DNA"/>
</dbReference>
<protein>
    <submittedName>
        <fullName evidence="1">Uncharacterized protein</fullName>
    </submittedName>
</protein>
<evidence type="ECO:0000313" key="1">
    <source>
        <dbReference type="EMBL" id="MBR7744766.1"/>
    </source>
</evidence>
<gene>
    <name evidence="1" type="ORF">KC207_15825</name>
</gene>
<proteinExistence type="predicted"/>
<keyword evidence="2" id="KW-1185">Reference proteome</keyword>
<reference evidence="1" key="1">
    <citation type="submission" date="2021-04" db="EMBL/GenBank/DDBJ databases">
        <title>Phycicoccus avicenniae sp. nov., a novel endophytic actinomycetes isolated from branch of Avicennia mariana.</title>
        <authorList>
            <person name="Tuo L."/>
        </authorList>
    </citation>
    <scope>NUCLEOTIDE SEQUENCE</scope>
    <source>
        <strain evidence="1">BSK3Z-2</strain>
    </source>
</reference>
<name>A0A941DAZ0_9MICO</name>
<dbReference type="RefSeq" id="WP_211604285.1">
    <property type="nucleotide sequence ID" value="NZ_JAGSNF010000023.1"/>
</dbReference>